<accession>A0A846JFI2</accession>
<proteinExistence type="predicted"/>
<dbReference type="EMBL" id="SWQE01000017">
    <property type="protein sequence ID" value="NFJ10633.1"/>
    <property type="molecule type" value="Genomic_DNA"/>
</dbReference>
<gene>
    <name evidence="1" type="ORF">FC871_19680</name>
</gene>
<reference evidence="1 2" key="1">
    <citation type="submission" date="2019-04" db="EMBL/GenBank/DDBJ databases">
        <title>Genome sequencing of Clostridium botulinum Groups I-IV and Clostridium butyricum.</title>
        <authorList>
            <person name="Brunt J."/>
            <person name="Van Vliet A.H.M."/>
            <person name="Stringer S.C."/>
            <person name="Carter A.T."/>
            <person name="Peck M.W."/>
        </authorList>
    </citation>
    <scope>NUCLEOTIDE SEQUENCE [LARGE SCALE GENOMIC DNA]</scope>
    <source>
        <strain evidence="1 2">Colworth BL30</strain>
    </source>
</reference>
<sequence>MSEICLIDDIEYKRIYKEEKRNDGTILCDGSYTSWMTTLKKKVYTSEDLTENNENINVLVNKIVERYNSLFEERNMKATPQQLKFASETAKILLANLKNKEIIPVIPAPCGFGKSTITQVFLNVVCEAYKEGTLIDGMIIVTDRIEQLYELHENIIDSQGYYKIEKKDNKIFKTPFTYILEGWKEDSFERKVCLNKDFKSYENGMCSSESCPFYGECKISKQKYQQMYSPILLLTNARLETFSESINIYSTYKDLEDNVRSRTLRINDEKPSMRDAFRVDTKILNNIENEIYTIDNNEDRRKLIDKFMYISNIIKQKFRDYEKYDRMIVSNINNTPILLSDKEFMELWHKYFKKKFSYELRHIHTVLTKGGLFVNAGKRGMFISTIGMKKILNEKMKTVIFDGTALVDNDYNNEDIIKFVDIDNPRTFDNVDFNFYLAHKLNKSKFNSKKYLINACANFLKTIKKEQTYVVTYSERAKTIMREIKKNEDIMVNHNKAIGITNIVGKDEDTLFYFGNTKGSNKAQNCTQMVQFGWNNLPDYEYLIRYLCTNFTEERWEHILKELDLEKAELFMKVMCTIDLKEGCGDNFWIYKNYSMLTDFIQEVFRTKMRNYNSRKNITIHCFACSDLLRMMIKEMFPKCNMNIEHKELECFQEAKILGRDEEKETIAQKILNFIHNEWDGNEIKSNNMLKKIGITKKQFDKAKENNKDLKKIINKYMIKRGVYKKVS</sequence>
<comment type="caution">
    <text evidence="1">The sequence shown here is derived from an EMBL/GenBank/DDBJ whole genome shotgun (WGS) entry which is preliminary data.</text>
</comment>
<protein>
    <submittedName>
        <fullName evidence="1">Uncharacterized protein</fullName>
    </submittedName>
</protein>
<dbReference type="AlphaFoldDB" id="A0A846JFI2"/>
<evidence type="ECO:0000313" key="1">
    <source>
        <dbReference type="EMBL" id="NFJ10633.1"/>
    </source>
</evidence>
<evidence type="ECO:0000313" key="2">
    <source>
        <dbReference type="Proteomes" id="UP000480039"/>
    </source>
</evidence>
<organism evidence="1 2">
    <name type="scientific">Clostridium botulinum</name>
    <dbReference type="NCBI Taxonomy" id="1491"/>
    <lineage>
        <taxon>Bacteria</taxon>
        <taxon>Bacillati</taxon>
        <taxon>Bacillota</taxon>
        <taxon>Clostridia</taxon>
        <taxon>Eubacteriales</taxon>
        <taxon>Clostridiaceae</taxon>
        <taxon>Clostridium</taxon>
    </lineage>
</organism>
<dbReference type="Proteomes" id="UP000480039">
    <property type="component" value="Unassembled WGS sequence"/>
</dbReference>
<name>A0A846JFI2_CLOBO</name>